<feature type="domain" description="ER membrane protein complex subunit 7 beta-sandwich" evidence="8">
    <location>
        <begin position="33"/>
        <end position="159"/>
    </location>
</feature>
<comment type="subcellular location">
    <subcellularLocation>
        <location evidence="1">Membrane</location>
        <topology evidence="1">Single-pass membrane protein</topology>
    </subcellularLocation>
</comment>
<evidence type="ECO:0000256" key="2">
    <source>
        <dbReference type="ARBA" id="ARBA00022692"/>
    </source>
</evidence>
<evidence type="ECO:0000256" key="4">
    <source>
        <dbReference type="ARBA" id="ARBA00022989"/>
    </source>
</evidence>
<evidence type="ECO:0000313" key="9">
    <source>
        <dbReference type="EMBL" id="CAK4033877.1"/>
    </source>
</evidence>
<reference evidence="9" key="1">
    <citation type="submission" date="2023-11" db="EMBL/GenBank/DDBJ databases">
        <authorList>
            <person name="Alioto T."/>
            <person name="Alioto T."/>
            <person name="Gomez Garrido J."/>
        </authorList>
    </citation>
    <scope>NUCLEOTIDE SEQUENCE</scope>
</reference>
<dbReference type="PANTHER" id="PTHR13605:SF4">
    <property type="entry name" value="ER MEMBRANE PROTEIN COMPLEX SUBUNIT 7"/>
    <property type="match status" value="1"/>
</dbReference>
<keyword evidence="4 6" id="KW-1133">Transmembrane helix</keyword>
<evidence type="ECO:0000313" key="10">
    <source>
        <dbReference type="Proteomes" id="UP001296104"/>
    </source>
</evidence>
<dbReference type="Pfam" id="PF09430">
    <property type="entry name" value="EMC7_beta-sandw"/>
    <property type="match status" value="1"/>
</dbReference>
<keyword evidence="3 7" id="KW-0732">Signal</keyword>
<evidence type="ECO:0000256" key="6">
    <source>
        <dbReference type="SAM" id="Phobius"/>
    </source>
</evidence>
<protein>
    <submittedName>
        <fullName evidence="9">ER membrane complex subunit 7 homolog</fullName>
    </submittedName>
</protein>
<dbReference type="GO" id="GO:0072546">
    <property type="term" value="C:EMC complex"/>
    <property type="evidence" value="ECO:0007669"/>
    <property type="project" value="TreeGrafter"/>
</dbReference>
<feature type="chain" id="PRO_5042597303" evidence="7">
    <location>
        <begin position="19"/>
        <end position="234"/>
    </location>
</feature>
<keyword evidence="10" id="KW-1185">Reference proteome</keyword>
<evidence type="ECO:0000256" key="7">
    <source>
        <dbReference type="SAM" id="SignalP"/>
    </source>
</evidence>
<name>A0AAI9EEV7_9PEZI</name>
<comment type="caution">
    <text evidence="9">The sequence shown here is derived from an EMBL/GenBank/DDBJ whole genome shotgun (WGS) entry which is preliminary data.</text>
</comment>
<evidence type="ECO:0000259" key="8">
    <source>
        <dbReference type="Pfam" id="PF09430"/>
    </source>
</evidence>
<sequence length="234" mass="25165">MPTLKPALLLACTALTFAARLTISIPGSNLLPNPSELPASTHAVLLGPPGVRYDTSLRRDNSLVFSNLPEASYLLTVHSRDYFFPPLRVDINRTEGEGAQTIDAWQTFRGNEWNNKGPSYGSGKDELSVQIRPSGKKDFYQVRGGFSILSFLKSPMILMALVSVALIFGMPYIMDNMDPEAKAEFEEMQKKSPLTGSGASNSLQNFDLAGFLAGRSSTPAAGEGSSSGGGGKKR</sequence>
<keyword evidence="2 6" id="KW-0812">Transmembrane</keyword>
<evidence type="ECO:0000256" key="1">
    <source>
        <dbReference type="ARBA" id="ARBA00004167"/>
    </source>
</evidence>
<feature type="signal peptide" evidence="7">
    <location>
        <begin position="1"/>
        <end position="18"/>
    </location>
</feature>
<accession>A0AAI9EEV7</accession>
<dbReference type="PANTHER" id="PTHR13605">
    <property type="entry name" value="ER MEMBRANE PROTEIN COMPLEX SUBUNIT 7"/>
    <property type="match status" value="1"/>
</dbReference>
<dbReference type="EMBL" id="CAVMBE010000096">
    <property type="protein sequence ID" value="CAK4033877.1"/>
    <property type="molecule type" value="Genomic_DNA"/>
</dbReference>
<evidence type="ECO:0000256" key="3">
    <source>
        <dbReference type="ARBA" id="ARBA00022729"/>
    </source>
</evidence>
<evidence type="ECO:0000256" key="5">
    <source>
        <dbReference type="ARBA" id="ARBA00023136"/>
    </source>
</evidence>
<dbReference type="InterPro" id="IPR039163">
    <property type="entry name" value="EMC7"/>
</dbReference>
<dbReference type="AlphaFoldDB" id="A0AAI9EEV7"/>
<gene>
    <name evidence="9" type="ORF">LECACI_7A009035</name>
</gene>
<dbReference type="Proteomes" id="UP001296104">
    <property type="component" value="Unassembled WGS sequence"/>
</dbReference>
<dbReference type="InterPro" id="IPR019008">
    <property type="entry name" value="Beta_sandwich_EMC7"/>
</dbReference>
<feature type="transmembrane region" description="Helical" evidence="6">
    <location>
        <begin position="156"/>
        <end position="174"/>
    </location>
</feature>
<proteinExistence type="predicted"/>
<keyword evidence="5 6" id="KW-0472">Membrane</keyword>
<organism evidence="9 10">
    <name type="scientific">Lecanosticta acicola</name>
    <dbReference type="NCBI Taxonomy" id="111012"/>
    <lineage>
        <taxon>Eukaryota</taxon>
        <taxon>Fungi</taxon>
        <taxon>Dikarya</taxon>
        <taxon>Ascomycota</taxon>
        <taxon>Pezizomycotina</taxon>
        <taxon>Dothideomycetes</taxon>
        <taxon>Dothideomycetidae</taxon>
        <taxon>Mycosphaerellales</taxon>
        <taxon>Mycosphaerellaceae</taxon>
        <taxon>Lecanosticta</taxon>
    </lineage>
</organism>